<dbReference type="PIRSF" id="PIRSF000804">
    <property type="entry name" value="DNA_pol_III_b"/>
    <property type="match status" value="1"/>
</dbReference>
<dbReference type="GO" id="GO:0006271">
    <property type="term" value="P:DNA strand elongation involved in DNA replication"/>
    <property type="evidence" value="ECO:0007669"/>
    <property type="project" value="TreeGrafter"/>
</dbReference>
<dbReference type="Proteomes" id="UP000229631">
    <property type="component" value="Unassembled WGS sequence"/>
</dbReference>
<dbReference type="InterPro" id="IPR022634">
    <property type="entry name" value="DNA_polIII_beta_N"/>
</dbReference>
<dbReference type="InterPro" id="IPR046938">
    <property type="entry name" value="DNA_clamp_sf"/>
</dbReference>
<dbReference type="GO" id="GO:0003887">
    <property type="term" value="F:DNA-directed DNA polymerase activity"/>
    <property type="evidence" value="ECO:0007669"/>
    <property type="project" value="UniProtKB-UniRule"/>
</dbReference>
<evidence type="ECO:0000256" key="8">
    <source>
        <dbReference type="ARBA" id="ARBA00023125"/>
    </source>
</evidence>
<evidence type="ECO:0000259" key="12">
    <source>
        <dbReference type="Pfam" id="PF02768"/>
    </source>
</evidence>
<keyword evidence="5 9" id="KW-0548">Nucleotidyltransferase</keyword>
<dbReference type="Gene3D" id="3.10.150.10">
    <property type="entry name" value="DNA Polymerase III, subunit A, domain 2"/>
    <property type="match status" value="1"/>
</dbReference>
<evidence type="ECO:0000256" key="1">
    <source>
        <dbReference type="ARBA" id="ARBA00004496"/>
    </source>
</evidence>
<evidence type="ECO:0000256" key="3">
    <source>
        <dbReference type="ARBA" id="ARBA00022490"/>
    </source>
</evidence>
<dbReference type="Pfam" id="PF02767">
    <property type="entry name" value="DNA_pol3_beta_2"/>
    <property type="match status" value="1"/>
</dbReference>
<comment type="caution">
    <text evidence="13">The sequence shown here is derived from an EMBL/GenBank/DDBJ whole genome shotgun (WGS) entry which is preliminary data.</text>
</comment>
<feature type="domain" description="DNA polymerase III beta sliding clamp N-terminal" evidence="10">
    <location>
        <begin position="1"/>
        <end position="118"/>
    </location>
</feature>
<keyword evidence="4 9" id="KW-0808">Transferase</keyword>
<accession>A0A2M7BCA0</accession>
<organism evidence="13 14">
    <name type="scientific">Candidatus Shapirobacteria bacterium CG03_land_8_20_14_0_80_39_12</name>
    <dbReference type="NCBI Taxonomy" id="1974879"/>
    <lineage>
        <taxon>Bacteria</taxon>
        <taxon>Candidatus Shapironibacteriota</taxon>
    </lineage>
</organism>
<evidence type="ECO:0000256" key="6">
    <source>
        <dbReference type="ARBA" id="ARBA00022705"/>
    </source>
</evidence>
<keyword evidence="8" id="KW-0238">DNA-binding</keyword>
<protein>
    <recommendedName>
        <fullName evidence="9">Beta sliding clamp</fullName>
    </recommendedName>
</protein>
<comment type="subcellular location">
    <subcellularLocation>
        <location evidence="1 9">Cytoplasm</location>
    </subcellularLocation>
</comment>
<dbReference type="InterPro" id="IPR022635">
    <property type="entry name" value="DNA_polIII_beta_C"/>
</dbReference>
<evidence type="ECO:0000259" key="10">
    <source>
        <dbReference type="Pfam" id="PF00712"/>
    </source>
</evidence>
<evidence type="ECO:0000256" key="7">
    <source>
        <dbReference type="ARBA" id="ARBA00022932"/>
    </source>
</evidence>
<dbReference type="Pfam" id="PF02768">
    <property type="entry name" value="DNA_pol3_beta_3"/>
    <property type="match status" value="1"/>
</dbReference>
<keyword evidence="3 9" id="KW-0963">Cytoplasm</keyword>
<dbReference type="CDD" id="cd00140">
    <property type="entry name" value="beta_clamp"/>
    <property type="match status" value="1"/>
</dbReference>
<comment type="function">
    <text evidence="9">Confers DNA tethering and processivity to DNA polymerases and other proteins. Acts as a clamp, forming a ring around DNA (a reaction catalyzed by the clamp-loading complex) which diffuses in an ATP-independent manner freely and bidirectionally along dsDNA. Initially characterized for its ability to contact the catalytic subunit of DNA polymerase III (Pol III), a complex, multichain enzyme responsible for most of the replicative synthesis in bacteria; Pol III exhibits 3'-5' exonuclease proofreading activity. The beta chain is required for initiation of replication as well as for processivity of DNA replication.</text>
</comment>
<evidence type="ECO:0000256" key="9">
    <source>
        <dbReference type="PIRNR" id="PIRNR000804"/>
    </source>
</evidence>
<reference evidence="14" key="1">
    <citation type="submission" date="2017-09" db="EMBL/GenBank/DDBJ databases">
        <title>Depth-based differentiation of microbial function through sediment-hosted aquifers and enrichment of novel symbionts in the deep terrestrial subsurface.</title>
        <authorList>
            <person name="Probst A.J."/>
            <person name="Ladd B."/>
            <person name="Jarett J.K."/>
            <person name="Geller-Mcgrath D.E."/>
            <person name="Sieber C.M.K."/>
            <person name="Emerson J.B."/>
            <person name="Anantharaman K."/>
            <person name="Thomas B.C."/>
            <person name="Malmstrom R."/>
            <person name="Stieglmeier M."/>
            <person name="Klingl A."/>
            <person name="Woyke T."/>
            <person name="Ryan C.M."/>
            <person name="Banfield J.F."/>
        </authorList>
    </citation>
    <scope>NUCLEOTIDE SEQUENCE [LARGE SCALE GENOMIC DNA]</scope>
</reference>
<comment type="subunit">
    <text evidence="9">Forms a ring-shaped head-to-tail homodimer around DNA.</text>
</comment>
<dbReference type="Pfam" id="PF00712">
    <property type="entry name" value="DNA_pol3_beta"/>
    <property type="match status" value="1"/>
</dbReference>
<evidence type="ECO:0000259" key="11">
    <source>
        <dbReference type="Pfam" id="PF02767"/>
    </source>
</evidence>
<comment type="similarity">
    <text evidence="2 9">Belongs to the beta sliding clamp family.</text>
</comment>
<dbReference type="PANTHER" id="PTHR30478:SF0">
    <property type="entry name" value="BETA SLIDING CLAMP"/>
    <property type="match status" value="1"/>
</dbReference>
<dbReference type="GO" id="GO:0003677">
    <property type="term" value="F:DNA binding"/>
    <property type="evidence" value="ECO:0007669"/>
    <property type="project" value="UniProtKB-UniRule"/>
</dbReference>
<dbReference type="GO" id="GO:0005737">
    <property type="term" value="C:cytoplasm"/>
    <property type="evidence" value="ECO:0007669"/>
    <property type="project" value="UniProtKB-SubCell"/>
</dbReference>
<proteinExistence type="inferred from homology"/>
<evidence type="ECO:0000256" key="5">
    <source>
        <dbReference type="ARBA" id="ARBA00022695"/>
    </source>
</evidence>
<keyword evidence="7 9" id="KW-0239">DNA-directed DNA polymerase</keyword>
<evidence type="ECO:0000256" key="2">
    <source>
        <dbReference type="ARBA" id="ARBA00010752"/>
    </source>
</evidence>
<evidence type="ECO:0000256" key="4">
    <source>
        <dbReference type="ARBA" id="ARBA00022679"/>
    </source>
</evidence>
<gene>
    <name evidence="13" type="primary">dnaN</name>
    <name evidence="13" type="ORF">COS54_02380</name>
</gene>
<keyword evidence="6 9" id="KW-0235">DNA replication</keyword>
<dbReference type="PANTHER" id="PTHR30478">
    <property type="entry name" value="DNA POLYMERASE III SUBUNIT BETA"/>
    <property type="match status" value="1"/>
</dbReference>
<dbReference type="GO" id="GO:0009360">
    <property type="term" value="C:DNA polymerase III complex"/>
    <property type="evidence" value="ECO:0007669"/>
    <property type="project" value="InterPro"/>
</dbReference>
<dbReference type="InterPro" id="IPR022637">
    <property type="entry name" value="DNA_polIII_beta_cen"/>
</dbReference>
<evidence type="ECO:0000313" key="14">
    <source>
        <dbReference type="Proteomes" id="UP000229631"/>
    </source>
</evidence>
<dbReference type="EMBL" id="PEVC01000043">
    <property type="protein sequence ID" value="PIV00728.1"/>
    <property type="molecule type" value="Genomic_DNA"/>
</dbReference>
<evidence type="ECO:0000313" key="13">
    <source>
        <dbReference type="EMBL" id="PIV00728.1"/>
    </source>
</evidence>
<feature type="domain" description="DNA polymerase III beta sliding clamp C-terminal" evidence="12">
    <location>
        <begin position="248"/>
        <end position="367"/>
    </location>
</feature>
<dbReference type="InterPro" id="IPR001001">
    <property type="entry name" value="DNA_polIII_beta"/>
</dbReference>
<dbReference type="SUPFAM" id="SSF55979">
    <property type="entry name" value="DNA clamp"/>
    <property type="match status" value="3"/>
</dbReference>
<dbReference type="AlphaFoldDB" id="A0A2M7BCA0"/>
<name>A0A2M7BCA0_9BACT</name>
<dbReference type="NCBIfam" id="TIGR00663">
    <property type="entry name" value="dnan"/>
    <property type="match status" value="1"/>
</dbReference>
<feature type="domain" description="DNA polymerase III beta sliding clamp central" evidence="11">
    <location>
        <begin position="128"/>
        <end position="245"/>
    </location>
</feature>
<dbReference type="SMART" id="SM00480">
    <property type="entry name" value="POL3Bc"/>
    <property type="match status" value="1"/>
</dbReference>
<sequence length="374" mass="41195">MKIQILQENLNRGLNIALRSISIKAQLPILANVLLRTDKNRLQISATNLETGISLWLGAKVEKEGEITIPAKILTEIIATLPPEKIKLEAEGSLLKISSVSYEANLNGISAGEFPKLPAYSSETLFSLPPKKFLEAINQVAFAAATDEGRPILTGVLFKLSGKKLSLVATDGYRLSLKTMEIETAVKEEISLLLPAKTLIEVGRIITDEKAQVVQMGFTKEQNQVVFVFSDLELFSRVIEGEFPDYNKIIPQNFTTKAVFDKENFNRAVKVVSIFARDSANIIKIKLGKNVLEMSANSPQVGENKNSLEVKLEGEESEIAFNFRFMQSLLGAISQAEVSLEMTGPLNPGAFKAVGDDSFLHIIMPVRLQTEEQS</sequence>
<dbReference type="GO" id="GO:0008408">
    <property type="term" value="F:3'-5' exonuclease activity"/>
    <property type="evidence" value="ECO:0007669"/>
    <property type="project" value="InterPro"/>
</dbReference>
<dbReference type="Gene3D" id="3.70.10.10">
    <property type="match status" value="1"/>
</dbReference>